<dbReference type="RefSeq" id="WP_227310688.1">
    <property type="nucleotide sequence ID" value="NZ_JAESVA010000019.1"/>
</dbReference>
<dbReference type="GO" id="GO:0015074">
    <property type="term" value="P:DNA integration"/>
    <property type="evidence" value="ECO:0007669"/>
    <property type="project" value="InterPro"/>
</dbReference>
<dbReference type="InterPro" id="IPR012337">
    <property type="entry name" value="RNaseH-like_sf"/>
</dbReference>
<dbReference type="InterPro" id="IPR001584">
    <property type="entry name" value="Integrase_cat-core"/>
</dbReference>
<dbReference type="InterPro" id="IPR036397">
    <property type="entry name" value="RNaseH_sf"/>
</dbReference>
<evidence type="ECO:0000313" key="4">
    <source>
        <dbReference type="Proteomes" id="UP000721844"/>
    </source>
</evidence>
<comment type="caution">
    <text evidence="3">The sequence shown here is derived from an EMBL/GenBank/DDBJ whole genome shotgun (WGS) entry which is preliminary data.</text>
</comment>
<sequence>MESRHHHSQSVAAAKGGFSERTGRRIETEHRRPSPPPGGRRVRKTADPFQGLWDSEIRPMLEAEPGLRAVTLLEEMQRRHPDHDWDRLRRSLERRVRAWSAEHGAERAVIFRQDHIPGQQGLSDFTDMGDVAVSIAGQPLDHRLYHFVLAYSAWEHAEPVLGGESFTALAVGLQNALWALGGVPAEHRSDSLSAAFRNLDHDARRDQTCRYEAFCAHYGMTPTRNTTGVAHENGAIESQHGHLKRSIAQALLLRSSRNFESLDAYRAWIADLIGRRNARRAKMVRLECAALSELPPHRISDYDEATVFVTSSSGFVLRKVFYSVPSRLISFRLRVRLYDDRLECFHGGSSPVLTLRRGRSHGNGRRGHVVDYRHVIHSLRRKPMALLNLVYRDALFPRPAYRLAWERLIAVGDTRIACRTMVALLALAHERGCEAELAAALTEQMREAPDGASATAFTIDVSALRARFAPIPALMPDIVVNLPPVAGYDALLPSLGVAA</sequence>
<dbReference type="PANTHER" id="PTHR35004">
    <property type="entry name" value="TRANSPOSASE RV3428C-RELATED"/>
    <property type="match status" value="1"/>
</dbReference>
<feature type="domain" description="Integrase catalytic" evidence="2">
    <location>
        <begin position="113"/>
        <end position="304"/>
    </location>
</feature>
<evidence type="ECO:0000313" key="3">
    <source>
        <dbReference type="EMBL" id="MCB8883944.1"/>
    </source>
</evidence>
<evidence type="ECO:0000256" key="1">
    <source>
        <dbReference type="SAM" id="MobiDB-lite"/>
    </source>
</evidence>
<name>A0A963Z7I7_9PROT</name>
<organism evidence="3 4">
    <name type="scientific">Acidisoma cellulosilyticum</name>
    <dbReference type="NCBI Taxonomy" id="2802395"/>
    <lineage>
        <taxon>Bacteria</taxon>
        <taxon>Pseudomonadati</taxon>
        <taxon>Pseudomonadota</taxon>
        <taxon>Alphaproteobacteria</taxon>
        <taxon>Acetobacterales</taxon>
        <taxon>Acidocellaceae</taxon>
        <taxon>Acidisoma</taxon>
    </lineage>
</organism>
<dbReference type="AlphaFoldDB" id="A0A963Z7I7"/>
<evidence type="ECO:0000259" key="2">
    <source>
        <dbReference type="PROSITE" id="PS50994"/>
    </source>
</evidence>
<dbReference type="Gene3D" id="3.30.420.10">
    <property type="entry name" value="Ribonuclease H-like superfamily/Ribonuclease H"/>
    <property type="match status" value="1"/>
</dbReference>
<proteinExistence type="predicted"/>
<dbReference type="NCBIfam" id="NF033546">
    <property type="entry name" value="transpos_IS21"/>
    <property type="match status" value="1"/>
</dbReference>
<feature type="compositionally biased region" description="Basic and acidic residues" evidence="1">
    <location>
        <begin position="21"/>
        <end position="32"/>
    </location>
</feature>
<dbReference type="EMBL" id="JAESVA010000019">
    <property type="protein sequence ID" value="MCB8883944.1"/>
    <property type="molecule type" value="Genomic_DNA"/>
</dbReference>
<keyword evidence="4" id="KW-1185">Reference proteome</keyword>
<dbReference type="PANTHER" id="PTHR35004:SF7">
    <property type="entry name" value="INTEGRASE PROTEIN"/>
    <property type="match status" value="1"/>
</dbReference>
<dbReference type="Proteomes" id="UP000721844">
    <property type="component" value="Unassembled WGS sequence"/>
</dbReference>
<feature type="region of interest" description="Disordered" evidence="1">
    <location>
        <begin position="1"/>
        <end position="45"/>
    </location>
</feature>
<accession>A0A963Z7I7</accession>
<protein>
    <submittedName>
        <fullName evidence="3">IS21 family transposase</fullName>
    </submittedName>
</protein>
<dbReference type="GO" id="GO:0003676">
    <property type="term" value="F:nucleic acid binding"/>
    <property type="evidence" value="ECO:0007669"/>
    <property type="project" value="InterPro"/>
</dbReference>
<gene>
    <name evidence="3" type="primary">istA</name>
    <name evidence="3" type="ORF">ACELLULO517_27100</name>
</gene>
<reference evidence="3 4" key="1">
    <citation type="journal article" date="2021" name="Microorganisms">
        <title>Acidisoma silvae sp. nov. and Acidisomacellulosilytica sp. nov., Two Acidophilic Bacteria Isolated from Decaying Wood, Hydrolyzing Cellulose and Producing Poly-3-hydroxybutyrate.</title>
        <authorList>
            <person name="Mieszkin S."/>
            <person name="Pouder E."/>
            <person name="Uroz S."/>
            <person name="Simon-Colin C."/>
            <person name="Alain K."/>
        </authorList>
    </citation>
    <scope>NUCLEOTIDE SEQUENCE [LARGE SCALE GENOMIC DNA]</scope>
    <source>
        <strain evidence="3 4">HW T5.17</strain>
    </source>
</reference>
<dbReference type="SUPFAM" id="SSF53098">
    <property type="entry name" value="Ribonuclease H-like"/>
    <property type="match status" value="1"/>
</dbReference>
<dbReference type="PROSITE" id="PS50994">
    <property type="entry name" value="INTEGRASE"/>
    <property type="match status" value="1"/>
</dbReference>